<dbReference type="PANTHER" id="PTHR34374">
    <property type="entry name" value="LARGE RIBOSOMAL RNA SUBUNIT ACCUMULATION PROTEIN YCED HOMOLOG 1, CHLOROPLASTIC"/>
    <property type="match status" value="1"/>
</dbReference>
<proteinExistence type="predicted"/>
<sequence>MLKLDLFDLERRGTLRVEGRIEADDEGLPFVNEKPFNVILNATWAGSGELVVVGSVVGAVSQDCRRCLDRVKHRVDVDITLLFAPPDLLEDDDTETHRLEMGVREIDLEPYVREEVILAIPAFAECRDDCRGLCAGCGENLNESECKCSPGGIDPRWDALRALENK</sequence>
<dbReference type="EMBL" id="UINC01001016">
    <property type="protein sequence ID" value="SUZ67598.1"/>
    <property type="molecule type" value="Genomic_DNA"/>
</dbReference>
<evidence type="ECO:0008006" key="2">
    <source>
        <dbReference type="Google" id="ProtNLM"/>
    </source>
</evidence>
<dbReference type="Pfam" id="PF02620">
    <property type="entry name" value="YceD"/>
    <property type="match status" value="1"/>
</dbReference>
<evidence type="ECO:0000313" key="1">
    <source>
        <dbReference type="EMBL" id="SUZ67598.1"/>
    </source>
</evidence>
<accession>A0A381PMA8</accession>
<gene>
    <name evidence="1" type="ORF">METZ01_LOCUS20452</name>
</gene>
<dbReference type="InterPro" id="IPR003772">
    <property type="entry name" value="YceD"/>
</dbReference>
<dbReference type="AlphaFoldDB" id="A0A381PMA8"/>
<organism evidence="1">
    <name type="scientific">marine metagenome</name>
    <dbReference type="NCBI Taxonomy" id="408172"/>
    <lineage>
        <taxon>unclassified sequences</taxon>
        <taxon>metagenomes</taxon>
        <taxon>ecological metagenomes</taxon>
    </lineage>
</organism>
<reference evidence="1" key="1">
    <citation type="submission" date="2018-05" db="EMBL/GenBank/DDBJ databases">
        <authorList>
            <person name="Lanie J.A."/>
            <person name="Ng W.-L."/>
            <person name="Kazmierczak K.M."/>
            <person name="Andrzejewski T.M."/>
            <person name="Davidsen T.M."/>
            <person name="Wayne K.J."/>
            <person name="Tettelin H."/>
            <person name="Glass J.I."/>
            <person name="Rusch D."/>
            <person name="Podicherti R."/>
            <person name="Tsui H.-C.T."/>
            <person name="Winkler M.E."/>
        </authorList>
    </citation>
    <scope>NUCLEOTIDE SEQUENCE</scope>
</reference>
<dbReference type="PANTHER" id="PTHR34374:SF1">
    <property type="entry name" value="LARGE RIBOSOMAL RNA SUBUNIT ACCUMULATION PROTEIN YCED HOMOLOG 1, CHLOROPLASTIC"/>
    <property type="match status" value="1"/>
</dbReference>
<name>A0A381PMA8_9ZZZZ</name>
<protein>
    <recommendedName>
        <fullName evidence="2">DUF177 domain-containing protein</fullName>
    </recommendedName>
</protein>